<evidence type="ECO:0000259" key="2">
    <source>
        <dbReference type="Pfam" id="PF17930"/>
    </source>
</evidence>
<dbReference type="Pfam" id="PF06230">
    <property type="entry name" value="LpxI_C"/>
    <property type="match status" value="1"/>
</dbReference>
<evidence type="ECO:0000313" key="3">
    <source>
        <dbReference type="EMBL" id="SMP32950.1"/>
    </source>
</evidence>
<comment type="caution">
    <text evidence="3">The sequence shown here is derived from an EMBL/GenBank/DDBJ whole genome shotgun (WGS) entry which is preliminary data.</text>
</comment>
<reference evidence="3 4" key="1">
    <citation type="submission" date="2017-05" db="EMBL/GenBank/DDBJ databases">
        <authorList>
            <person name="Varghese N."/>
            <person name="Submissions S."/>
        </authorList>
    </citation>
    <scope>NUCLEOTIDE SEQUENCE [LARGE SCALE GENOMIC DNA]</scope>
    <source>
        <strain evidence="3 4">DSM 15949</strain>
    </source>
</reference>
<dbReference type="EMBL" id="FXTT01000005">
    <property type="protein sequence ID" value="SMP32950.1"/>
    <property type="molecule type" value="Genomic_DNA"/>
</dbReference>
<feature type="domain" description="LpxI N-terminal" evidence="2">
    <location>
        <begin position="30"/>
        <end position="159"/>
    </location>
</feature>
<gene>
    <name evidence="3" type="ORF">SAMN06265374_3634</name>
</gene>
<dbReference type="Proteomes" id="UP001157914">
    <property type="component" value="Unassembled WGS sequence"/>
</dbReference>
<dbReference type="InterPro" id="IPR010415">
    <property type="entry name" value="LpxI_C"/>
</dbReference>
<dbReference type="PANTHER" id="PTHR39962:SF1">
    <property type="entry name" value="LPXI FAMILY PROTEIN"/>
    <property type="match status" value="1"/>
</dbReference>
<proteinExistence type="predicted"/>
<evidence type="ECO:0000259" key="1">
    <source>
        <dbReference type="Pfam" id="PF06230"/>
    </source>
</evidence>
<feature type="domain" description="LpxI C-terminal" evidence="1">
    <location>
        <begin position="163"/>
        <end position="299"/>
    </location>
</feature>
<dbReference type="Gene3D" id="3.40.140.80">
    <property type="match status" value="1"/>
</dbReference>
<dbReference type="Pfam" id="PF17930">
    <property type="entry name" value="LpxI_N"/>
    <property type="match status" value="1"/>
</dbReference>
<organism evidence="3 4">
    <name type="scientific">Roseibium denhamense</name>
    <dbReference type="NCBI Taxonomy" id="76305"/>
    <lineage>
        <taxon>Bacteria</taxon>
        <taxon>Pseudomonadati</taxon>
        <taxon>Pseudomonadota</taxon>
        <taxon>Alphaproteobacteria</taxon>
        <taxon>Hyphomicrobiales</taxon>
        <taxon>Stappiaceae</taxon>
        <taxon>Roseibium</taxon>
    </lineage>
</organism>
<evidence type="ECO:0008006" key="5">
    <source>
        <dbReference type="Google" id="ProtNLM"/>
    </source>
</evidence>
<name>A0ABY1PEY3_9HYPH</name>
<keyword evidence="4" id="KW-1185">Reference proteome</keyword>
<protein>
    <recommendedName>
        <fullName evidence="5">DUF1009 domain-containing protein</fullName>
    </recommendedName>
</protein>
<dbReference type="InterPro" id="IPR043167">
    <property type="entry name" value="LpxI_C_sf"/>
</dbReference>
<evidence type="ECO:0000313" key="4">
    <source>
        <dbReference type="Proteomes" id="UP001157914"/>
    </source>
</evidence>
<dbReference type="InterPro" id="IPR053174">
    <property type="entry name" value="LpxI"/>
</dbReference>
<sequence>MKRQTAVTARREASRAVANAMASSGDSTPVALIAGNGQLPLQALAELERAGRAALVIAIKGEADERTRKRASAELGWGEIGRLYAFLKKNGCREILLIGGVAKRPDFSAVLGDLGTLKRLPTIIRALAGGDDSLLTKVIRLFEDEGYQVVGIKDVAPGLLASSGVLGNVQPADTDWSDLELALRATDRLGELDIGQAAVAVGNRVIALEGAEGTDAMLQRCADLRQTGRVRSKGRAGVLVKAAKPSQDLRVDLPTVGPRTVELALAAGLSGIAIEAGGGLIADKEETLAKADKAGLFIVGIDRSPPAEPGDR</sequence>
<dbReference type="InterPro" id="IPR041255">
    <property type="entry name" value="LpxI_N"/>
</dbReference>
<accession>A0ABY1PEY3</accession>
<dbReference type="Gene3D" id="3.40.50.20">
    <property type="match status" value="1"/>
</dbReference>
<dbReference type="PANTHER" id="PTHR39962">
    <property type="entry name" value="BLL4848 PROTEIN"/>
    <property type="match status" value="1"/>
</dbReference>